<evidence type="ECO:0000313" key="3">
    <source>
        <dbReference type="Proteomes" id="UP000471190"/>
    </source>
</evidence>
<organism evidence="2 3">
    <name type="scientific">Rhizobium tropici</name>
    <dbReference type="NCBI Taxonomy" id="398"/>
    <lineage>
        <taxon>Bacteria</taxon>
        <taxon>Pseudomonadati</taxon>
        <taxon>Pseudomonadota</taxon>
        <taxon>Alphaproteobacteria</taxon>
        <taxon>Hyphomicrobiales</taxon>
        <taxon>Rhizobiaceae</taxon>
        <taxon>Rhizobium/Agrobacterium group</taxon>
        <taxon>Rhizobium</taxon>
    </lineage>
</organism>
<reference evidence="2 3" key="1">
    <citation type="submission" date="2020-02" db="EMBL/GenBank/DDBJ databases">
        <title>Draft genome sequence of Rhizobium tropici.</title>
        <authorList>
            <person name="Khayi S."/>
            <person name="Jemo M."/>
        </authorList>
    </citation>
    <scope>NUCLEOTIDE SEQUENCE [LARGE SCALE GENOMIC DNA]</scope>
    <source>
        <strain evidence="2 3">A12</strain>
    </source>
</reference>
<dbReference type="Proteomes" id="UP000526625">
    <property type="component" value="Unassembled WGS sequence"/>
</dbReference>
<reference evidence="1 4" key="2">
    <citation type="submission" date="2020-08" db="EMBL/GenBank/DDBJ databases">
        <title>Genomic Encyclopedia of Type Strains, Phase IV (KMG-V): Genome sequencing to study the core and pangenomes of soil and plant-associated prokaryotes.</title>
        <authorList>
            <person name="Whitman W."/>
        </authorList>
    </citation>
    <scope>NUCLEOTIDE SEQUENCE [LARGE SCALE GENOMIC DNA]</scope>
    <source>
        <strain evidence="1 4">SEMIA 4059</strain>
    </source>
</reference>
<comment type="caution">
    <text evidence="2">The sequence shown here is derived from an EMBL/GenBank/DDBJ whole genome shotgun (WGS) entry which is preliminary data.</text>
</comment>
<dbReference type="EMBL" id="JAADZA010000001">
    <property type="protein sequence ID" value="NEV09478.1"/>
    <property type="molecule type" value="Genomic_DNA"/>
</dbReference>
<protein>
    <submittedName>
        <fullName evidence="2">Uncharacterized protein</fullName>
    </submittedName>
</protein>
<dbReference type="EMBL" id="JACHBF010000001">
    <property type="protein sequence ID" value="MBB6490031.1"/>
    <property type="molecule type" value="Genomic_DNA"/>
</dbReference>
<evidence type="ECO:0000313" key="4">
    <source>
        <dbReference type="Proteomes" id="UP000526625"/>
    </source>
</evidence>
<evidence type="ECO:0000313" key="1">
    <source>
        <dbReference type="EMBL" id="MBB6490031.1"/>
    </source>
</evidence>
<accession>A0A6P1BYJ2</accession>
<evidence type="ECO:0000313" key="2">
    <source>
        <dbReference type="EMBL" id="NEV09478.1"/>
    </source>
</evidence>
<gene>
    <name evidence="1" type="ORF">GGD45_000415</name>
    <name evidence="2" type="ORF">GXW80_00610</name>
</gene>
<dbReference type="AlphaFoldDB" id="A0A6P1BYJ2"/>
<dbReference type="RefSeq" id="WP_154660793.1">
    <property type="nucleotide sequence ID" value="NZ_JAADZA010000001.1"/>
</dbReference>
<proteinExistence type="predicted"/>
<keyword evidence="4" id="KW-1185">Reference proteome</keyword>
<dbReference type="Proteomes" id="UP000471190">
    <property type="component" value="Unassembled WGS sequence"/>
</dbReference>
<name>A0A6P1BYJ2_RHITR</name>
<sequence>MNISIVIKYRTECNINIGQFAAIEERSEEFISPEIEITENGPQRMAMI</sequence>